<keyword evidence="3" id="KW-1185">Reference proteome</keyword>
<proteinExistence type="predicted"/>
<gene>
    <name evidence="2" type="primary">ABSGL_13753.1 scaffold 14320</name>
</gene>
<dbReference type="AlphaFoldDB" id="A0A168S991"/>
<evidence type="ECO:0008006" key="4">
    <source>
        <dbReference type="Google" id="ProtNLM"/>
    </source>
</evidence>
<feature type="region of interest" description="Disordered" evidence="1">
    <location>
        <begin position="105"/>
        <end position="134"/>
    </location>
</feature>
<dbReference type="Proteomes" id="UP000078561">
    <property type="component" value="Unassembled WGS sequence"/>
</dbReference>
<reference evidence="2" key="1">
    <citation type="submission" date="2016-04" db="EMBL/GenBank/DDBJ databases">
        <authorList>
            <person name="Evans L.H."/>
            <person name="Alamgir A."/>
            <person name="Owens N."/>
            <person name="Weber N.D."/>
            <person name="Virtaneva K."/>
            <person name="Barbian K."/>
            <person name="Babar A."/>
            <person name="Rosenke K."/>
        </authorList>
    </citation>
    <scope>NUCLEOTIDE SEQUENCE [LARGE SCALE GENOMIC DNA]</scope>
    <source>
        <strain evidence="2">CBS 101.48</strain>
    </source>
</reference>
<protein>
    <recommendedName>
        <fullName evidence="4">Reverse transcriptase zinc-binding domain-containing protein</fullName>
    </recommendedName>
</protein>
<name>A0A168S991_ABSGL</name>
<dbReference type="InParanoid" id="A0A168S991"/>
<evidence type="ECO:0000313" key="3">
    <source>
        <dbReference type="Proteomes" id="UP000078561"/>
    </source>
</evidence>
<evidence type="ECO:0000313" key="2">
    <source>
        <dbReference type="EMBL" id="SAM08092.1"/>
    </source>
</evidence>
<evidence type="ECO:0000256" key="1">
    <source>
        <dbReference type="SAM" id="MobiDB-lite"/>
    </source>
</evidence>
<organism evidence="2">
    <name type="scientific">Absidia glauca</name>
    <name type="common">Pin mould</name>
    <dbReference type="NCBI Taxonomy" id="4829"/>
    <lineage>
        <taxon>Eukaryota</taxon>
        <taxon>Fungi</taxon>
        <taxon>Fungi incertae sedis</taxon>
        <taxon>Mucoromycota</taxon>
        <taxon>Mucoromycotina</taxon>
        <taxon>Mucoromycetes</taxon>
        <taxon>Mucorales</taxon>
        <taxon>Cunninghamellaceae</taxon>
        <taxon>Absidia</taxon>
    </lineage>
</organism>
<feature type="compositionally biased region" description="Basic residues" evidence="1">
    <location>
        <begin position="159"/>
        <end position="175"/>
    </location>
</feature>
<sequence>MALHVADFDNMVGDFNTMKKNSDLIGIFIRSLHSETLKYLLFAQVKAVNESDVTLEHAMNKTQELEDNVLDHPSLSFSHEGDSYNQLPPDEDSVVASHDSMDFEMGHIRRGNNNNNYTKSRQHDSKQQSSHSYQQHKYAYTNDGRPICDFCQIPGHLTKRCRNNPRSNKKGKHNQKQSSPMILLLVQHRPPVSPFARRTWYRLLNRTWPTRAKSYARLGNPDSTAACPFCAASPEHTPHMALYCPSKLGVWSQVWSTTSPKIVLTPTMSGTSLRHGVQQLLSHVLNVSSSSKLQTRPCKSSGVVAGLLIFGMSLLWFL</sequence>
<dbReference type="EMBL" id="LT554883">
    <property type="protein sequence ID" value="SAM08092.1"/>
    <property type="molecule type" value="Genomic_DNA"/>
</dbReference>
<feature type="region of interest" description="Disordered" evidence="1">
    <location>
        <begin position="159"/>
        <end position="178"/>
    </location>
</feature>
<accession>A0A168S991</accession>